<dbReference type="SUPFAM" id="SSF51011">
    <property type="entry name" value="Glycosyl hydrolase domain"/>
    <property type="match status" value="1"/>
</dbReference>
<dbReference type="SUPFAM" id="SSF51445">
    <property type="entry name" value="(Trans)glycosidases"/>
    <property type="match status" value="1"/>
</dbReference>
<comment type="caution">
    <text evidence="3">The sequence shown here is derived from an EMBL/GenBank/DDBJ whole genome shotgun (WGS) entry which is preliminary data.</text>
</comment>
<dbReference type="OrthoDB" id="324838at2"/>
<organism evidence="3 4">
    <name type="scientific">Kribbella turkmenica</name>
    <dbReference type="NCBI Taxonomy" id="2530375"/>
    <lineage>
        <taxon>Bacteria</taxon>
        <taxon>Bacillati</taxon>
        <taxon>Actinomycetota</taxon>
        <taxon>Actinomycetes</taxon>
        <taxon>Propionibacteriales</taxon>
        <taxon>Kribbellaceae</taxon>
        <taxon>Kribbella</taxon>
    </lineage>
</organism>
<dbReference type="RefSeq" id="WP_132323479.1">
    <property type="nucleotide sequence ID" value="NZ_SMKR01000107.1"/>
</dbReference>
<dbReference type="AlphaFoldDB" id="A0A4R4WQX6"/>
<dbReference type="PANTHER" id="PTHR43576:SF3">
    <property type="entry name" value="ALPHA-L-ARABINOFURANOSIDASE C"/>
    <property type="match status" value="1"/>
</dbReference>
<dbReference type="Gene3D" id="2.60.40.1180">
    <property type="entry name" value="Golgi alpha-mannosidase II"/>
    <property type="match status" value="1"/>
</dbReference>
<dbReference type="Proteomes" id="UP000295172">
    <property type="component" value="Unassembled WGS sequence"/>
</dbReference>
<dbReference type="EMBL" id="SMKR01000107">
    <property type="protein sequence ID" value="TDD20073.1"/>
    <property type="molecule type" value="Genomic_DNA"/>
</dbReference>
<keyword evidence="1" id="KW-0732">Signal</keyword>
<feature type="chain" id="PRO_5039209830" description="Alpha-L-arabinofuranosidase 1 catalytic domain-containing protein" evidence="1">
    <location>
        <begin position="27"/>
        <end position="676"/>
    </location>
</feature>
<evidence type="ECO:0000313" key="3">
    <source>
        <dbReference type="EMBL" id="TDD20073.1"/>
    </source>
</evidence>
<reference evidence="3 4" key="1">
    <citation type="submission" date="2019-02" db="EMBL/GenBank/DDBJ databases">
        <title>Draft genome sequences of novel Actinobacteria.</title>
        <authorList>
            <person name="Sahin N."/>
            <person name="Ay H."/>
            <person name="Saygin H."/>
        </authorList>
    </citation>
    <scope>NUCLEOTIDE SEQUENCE [LARGE SCALE GENOMIC DNA]</scope>
    <source>
        <strain evidence="3 4">16K104</strain>
    </source>
</reference>
<keyword evidence="4" id="KW-1185">Reference proteome</keyword>
<feature type="domain" description="Alpha-L-arabinofuranosidase 1 catalytic" evidence="2">
    <location>
        <begin position="93"/>
        <end position="212"/>
    </location>
</feature>
<protein>
    <recommendedName>
        <fullName evidence="2">Alpha-L-arabinofuranosidase 1 catalytic domain-containing protein</fullName>
    </recommendedName>
</protein>
<dbReference type="InterPro" id="IPR017853">
    <property type="entry name" value="GH"/>
</dbReference>
<name>A0A4R4WQX6_9ACTN</name>
<dbReference type="InterPro" id="IPR055235">
    <property type="entry name" value="ASD1_cat"/>
</dbReference>
<dbReference type="GO" id="GO:0000272">
    <property type="term" value="P:polysaccharide catabolic process"/>
    <property type="evidence" value="ECO:0007669"/>
    <property type="project" value="TreeGrafter"/>
</dbReference>
<proteinExistence type="predicted"/>
<accession>A0A4R4WQX6</accession>
<dbReference type="Pfam" id="PF22848">
    <property type="entry name" value="ASD1_dom"/>
    <property type="match status" value="1"/>
</dbReference>
<dbReference type="Gene3D" id="3.20.20.80">
    <property type="entry name" value="Glycosidases"/>
    <property type="match status" value="1"/>
</dbReference>
<sequence length="676" mass="71432">MHRKVSTTGKVMAGAVALVMVPVVGAAAPASPNRALVDPTITVDVSNLKFDLGPAQLGVNQDHWYDDAHGLWDDTTDAPRPDTAAKATQAGVGVLRFPGGTPAGLFNWKRAIGDPAQRGCQMIGNVPHHEAATDNDYGPAEFSQLADSVGAEKHIMVPIANESPADAAAWVEYMNAAVGTNPDGGIAWADVRAGHGYSEPFGVEHWEIGNEPDRNGQGYWLGPDGGPLTGRLARYIDGAELAQDNVALGRDCDFSQTSSNGTAGQQFYFLYGLIKPGTSPTVKVGSATWTETADLGTAGPTDQVYGLDRDNGTVTFGDGIHGAIPVMGEAVTASYTFRHDGFVAMYDAMKSTAAQIGTEINVCSTWAPVFARNTDPAQVNQPSFAEAMATRGSADGYDCVAIHPYTNFRRDFGLADAWVGPLDGHNDHMLGDAWAATMVRTLKQDVDAHSLPGADGRAAYTTVSEMGALWFAGGVTPDPGDNFPRYAASMTHALYMASQFIHHTRRDVRLIEGNTLVAGDDELRSMLGGANFGYVFSAEAYTRQAMKPFYSTGSRWVASEILNNPVNVVESKGEYPILVTGASLGADGALRIVVVNRRPNNAQLAQVAPSGFTHSGTVEVATVKGNAFDSYNDGTGPDAPGDDSVGLTNSTVQKNQTFSYTFPAASVTVLTLRPGA</sequence>
<evidence type="ECO:0000256" key="1">
    <source>
        <dbReference type="SAM" id="SignalP"/>
    </source>
</evidence>
<feature type="signal peptide" evidence="1">
    <location>
        <begin position="1"/>
        <end position="26"/>
    </location>
</feature>
<dbReference type="PANTHER" id="PTHR43576">
    <property type="entry name" value="ALPHA-L-ARABINOFURANOSIDASE C-RELATED"/>
    <property type="match status" value="1"/>
</dbReference>
<dbReference type="InterPro" id="IPR013780">
    <property type="entry name" value="Glyco_hydro_b"/>
</dbReference>
<gene>
    <name evidence="3" type="ORF">E1218_23010</name>
</gene>
<evidence type="ECO:0000259" key="2">
    <source>
        <dbReference type="Pfam" id="PF22848"/>
    </source>
</evidence>
<evidence type="ECO:0000313" key="4">
    <source>
        <dbReference type="Proteomes" id="UP000295172"/>
    </source>
</evidence>